<dbReference type="OrthoDB" id="5110853at2"/>
<dbReference type="EMBL" id="PGFB01000008">
    <property type="protein sequence ID" value="PJJ55149.1"/>
    <property type="molecule type" value="Genomic_DNA"/>
</dbReference>
<gene>
    <name evidence="2" type="ORF">CLV54_3489</name>
</gene>
<name>A0A2M9BB23_9MICO</name>
<evidence type="ECO:0000313" key="3">
    <source>
        <dbReference type="Proteomes" id="UP000230161"/>
    </source>
</evidence>
<reference evidence="2 3" key="1">
    <citation type="submission" date="2017-11" db="EMBL/GenBank/DDBJ databases">
        <title>Genomic Encyclopedia of Archaeal and Bacterial Type Strains, Phase II (KMG-II): From Individual Species to Whole Genera.</title>
        <authorList>
            <person name="Goeker M."/>
        </authorList>
    </citation>
    <scope>NUCLEOTIDE SEQUENCE [LARGE SCALE GENOMIC DNA]</scope>
    <source>
        <strain evidence="2 3">DSM 25625</strain>
    </source>
</reference>
<keyword evidence="3" id="KW-1185">Reference proteome</keyword>
<protein>
    <submittedName>
        <fullName evidence="2">Uncharacterized protein</fullName>
    </submittedName>
</protein>
<dbReference type="RefSeq" id="WP_100346239.1">
    <property type="nucleotide sequence ID" value="NZ_PGFB01000008.1"/>
</dbReference>
<sequence length="186" mass="21063">MAVYRRSESPREPRPRPDFGRLTGLVAQPAIIHESLEWSDRPRPITHVDVTYSTPLRSEMGRELSGAVRNHLRAPDTEWATVERLAAKHLRAVAERDPGNRGVRFDRLPEWERAVVDIDGSTHTVLQSIYEGFEAIAFRNGDRVVSSVFSVFDAVEIVTAFRTFYFTERTLPDDAVRSSSDDGLLP</sequence>
<organism evidence="2 3">
    <name type="scientific">Compostimonas suwonensis</name>
    <dbReference type="NCBI Taxonomy" id="1048394"/>
    <lineage>
        <taxon>Bacteria</taxon>
        <taxon>Bacillati</taxon>
        <taxon>Actinomycetota</taxon>
        <taxon>Actinomycetes</taxon>
        <taxon>Micrococcales</taxon>
        <taxon>Microbacteriaceae</taxon>
        <taxon>Compostimonas</taxon>
    </lineage>
</organism>
<comment type="caution">
    <text evidence="2">The sequence shown here is derived from an EMBL/GenBank/DDBJ whole genome shotgun (WGS) entry which is preliminary data.</text>
</comment>
<proteinExistence type="predicted"/>
<dbReference type="AlphaFoldDB" id="A0A2M9BB23"/>
<evidence type="ECO:0000313" key="2">
    <source>
        <dbReference type="EMBL" id="PJJ55149.1"/>
    </source>
</evidence>
<dbReference type="Proteomes" id="UP000230161">
    <property type="component" value="Unassembled WGS sequence"/>
</dbReference>
<evidence type="ECO:0000256" key="1">
    <source>
        <dbReference type="SAM" id="MobiDB-lite"/>
    </source>
</evidence>
<accession>A0A2M9BB23</accession>
<feature type="region of interest" description="Disordered" evidence="1">
    <location>
        <begin position="1"/>
        <end position="20"/>
    </location>
</feature>
<feature type="compositionally biased region" description="Basic and acidic residues" evidence="1">
    <location>
        <begin position="1"/>
        <end position="19"/>
    </location>
</feature>